<sequence length="335" mass="37938">MRDSLENDATRQCVGLGKKFNSITITTIINICFTVCNRLVGNSNNPNEIMIHNIADLFTNDATDVMNVQSLYKYSVCKFVHDCDLNVAFHNVKFDRASHKYPTRNKYLLSMPRIHTKFGSIAISSAGPTILNRLPRETHVIMNAFSFGRALKAFLIQIQYPPQIEAFRFVDINPVPKQSVWLGDILPAYNQDCFKEVTRLTYSQFNKVYFLIKDNGVFRTAHKGQTPVSIQLAIVLHRFETYGNGASVSSIVKLFGISDGSSITRKTRRVIQAIVDVEHWPSEKEKAKAIVPETANYLMQCVGWVDGAKIKLDEAPHMDREAYFDGKKNYSLNVS</sequence>
<proteinExistence type="predicted"/>
<dbReference type="Proteomes" id="UP001151699">
    <property type="component" value="Chromosome X"/>
</dbReference>
<evidence type="ECO:0000313" key="2">
    <source>
        <dbReference type="Proteomes" id="UP001151699"/>
    </source>
</evidence>
<gene>
    <name evidence="1" type="ORF">Bhyg_12360</name>
</gene>
<name>A0A9Q0S147_9DIPT</name>
<dbReference type="AlphaFoldDB" id="A0A9Q0S147"/>
<dbReference type="EMBL" id="WJQU01000003">
    <property type="protein sequence ID" value="KAJ6639613.1"/>
    <property type="molecule type" value="Genomic_DNA"/>
</dbReference>
<reference evidence="1" key="1">
    <citation type="submission" date="2022-07" db="EMBL/GenBank/DDBJ databases">
        <authorList>
            <person name="Trinca V."/>
            <person name="Uliana J.V.C."/>
            <person name="Torres T.T."/>
            <person name="Ward R.J."/>
            <person name="Monesi N."/>
        </authorList>
    </citation>
    <scope>NUCLEOTIDE SEQUENCE</scope>
    <source>
        <strain evidence="1">HSMRA1968</strain>
        <tissue evidence="1">Whole embryos</tissue>
    </source>
</reference>
<dbReference type="OrthoDB" id="2445244at2759"/>
<accession>A0A9Q0S147</accession>
<protein>
    <submittedName>
        <fullName evidence="1">Uncharacterized protein</fullName>
    </submittedName>
</protein>
<evidence type="ECO:0000313" key="1">
    <source>
        <dbReference type="EMBL" id="KAJ6639613.1"/>
    </source>
</evidence>
<comment type="caution">
    <text evidence="1">The sequence shown here is derived from an EMBL/GenBank/DDBJ whole genome shotgun (WGS) entry which is preliminary data.</text>
</comment>
<keyword evidence="2" id="KW-1185">Reference proteome</keyword>
<organism evidence="1 2">
    <name type="scientific">Pseudolycoriella hygida</name>
    <dbReference type="NCBI Taxonomy" id="35572"/>
    <lineage>
        <taxon>Eukaryota</taxon>
        <taxon>Metazoa</taxon>
        <taxon>Ecdysozoa</taxon>
        <taxon>Arthropoda</taxon>
        <taxon>Hexapoda</taxon>
        <taxon>Insecta</taxon>
        <taxon>Pterygota</taxon>
        <taxon>Neoptera</taxon>
        <taxon>Endopterygota</taxon>
        <taxon>Diptera</taxon>
        <taxon>Nematocera</taxon>
        <taxon>Sciaroidea</taxon>
        <taxon>Sciaridae</taxon>
        <taxon>Pseudolycoriella</taxon>
    </lineage>
</organism>